<comment type="caution">
    <text evidence="1">The sequence shown here is derived from an EMBL/GenBank/DDBJ whole genome shotgun (WGS) entry which is preliminary data.</text>
</comment>
<dbReference type="Proteomes" id="UP000288216">
    <property type="component" value="Unassembled WGS sequence"/>
</dbReference>
<evidence type="ECO:0000313" key="1">
    <source>
        <dbReference type="EMBL" id="GCB65917.1"/>
    </source>
</evidence>
<name>A0A401NYG5_SCYTO</name>
<proteinExistence type="predicted"/>
<reference evidence="1 2" key="1">
    <citation type="journal article" date="2018" name="Nat. Ecol. Evol.">
        <title>Shark genomes provide insights into elasmobranch evolution and the origin of vertebrates.</title>
        <authorList>
            <person name="Hara Y"/>
            <person name="Yamaguchi K"/>
            <person name="Onimaru K"/>
            <person name="Kadota M"/>
            <person name="Koyanagi M"/>
            <person name="Keeley SD"/>
            <person name="Tatsumi K"/>
            <person name="Tanaka K"/>
            <person name="Motone F"/>
            <person name="Kageyama Y"/>
            <person name="Nozu R"/>
            <person name="Adachi N"/>
            <person name="Nishimura O"/>
            <person name="Nakagawa R"/>
            <person name="Tanegashima C"/>
            <person name="Kiyatake I"/>
            <person name="Matsumoto R"/>
            <person name="Murakumo K"/>
            <person name="Nishida K"/>
            <person name="Terakita A"/>
            <person name="Kuratani S"/>
            <person name="Sato K"/>
            <person name="Hyodo S Kuraku.S."/>
        </authorList>
    </citation>
    <scope>NUCLEOTIDE SEQUENCE [LARGE SCALE GENOMIC DNA]</scope>
</reference>
<dbReference type="OrthoDB" id="2372305at2759"/>
<dbReference type="PANTHER" id="PTHR16230">
    <property type="entry name" value="CAPPUCCINO"/>
    <property type="match status" value="1"/>
</dbReference>
<accession>A0A401NYG5</accession>
<dbReference type="EMBL" id="BFAA01004242">
    <property type="protein sequence ID" value="GCB65917.1"/>
    <property type="molecule type" value="Genomic_DNA"/>
</dbReference>
<keyword evidence="2" id="KW-1185">Reference proteome</keyword>
<organism evidence="1 2">
    <name type="scientific">Scyliorhinus torazame</name>
    <name type="common">Cloudy catshark</name>
    <name type="synonym">Catulus torazame</name>
    <dbReference type="NCBI Taxonomy" id="75743"/>
    <lineage>
        <taxon>Eukaryota</taxon>
        <taxon>Metazoa</taxon>
        <taxon>Chordata</taxon>
        <taxon>Craniata</taxon>
        <taxon>Vertebrata</taxon>
        <taxon>Chondrichthyes</taxon>
        <taxon>Elasmobranchii</taxon>
        <taxon>Galeomorphii</taxon>
        <taxon>Galeoidea</taxon>
        <taxon>Carcharhiniformes</taxon>
        <taxon>Scyliorhinidae</taxon>
        <taxon>Scyliorhinus</taxon>
    </lineage>
</organism>
<dbReference type="PANTHER" id="PTHR16230:SF5">
    <property type="entry name" value="BREAST CARCINOMA-AMPLIFIED SEQUENCE 4"/>
    <property type="match status" value="1"/>
</dbReference>
<evidence type="ECO:0000313" key="2">
    <source>
        <dbReference type="Proteomes" id="UP000288216"/>
    </source>
</evidence>
<protein>
    <submittedName>
        <fullName evidence="1">Uncharacterized protein</fullName>
    </submittedName>
</protein>
<gene>
    <name evidence="1" type="ORF">scyTo_0010029</name>
</gene>
<dbReference type="STRING" id="75743.A0A401NYG5"/>
<sequence length="131" mass="14967">MTYELSTYKPCCVIRNDSSQILNENVPKMKIKALEMKKVYAKIDKMETFVKMVGQNAATLEQQVIQAENDCGNLPHAIRKLLHSISVPSFLNKKGSCYNQQNSTYELPNLYRSEAYFPESSDGTYFNKPNT</sequence>
<dbReference type="AlphaFoldDB" id="A0A401NYG5"/>
<dbReference type="GO" id="GO:0031083">
    <property type="term" value="C:BLOC-1 complex"/>
    <property type="evidence" value="ECO:0007669"/>
    <property type="project" value="TreeGrafter"/>
</dbReference>
<dbReference type="InterPro" id="IPR024857">
    <property type="entry name" value="Cappuccino"/>
</dbReference>